<proteinExistence type="predicted"/>
<protein>
    <submittedName>
        <fullName evidence="1 2">Uncharacterized protein</fullName>
    </submittedName>
</protein>
<evidence type="ECO:0000313" key="1">
    <source>
        <dbReference type="EMBL" id="KFB37146.1"/>
    </source>
</evidence>
<reference evidence="2" key="2">
    <citation type="submission" date="2020-05" db="UniProtKB">
        <authorList>
            <consortium name="EnsemblMetazoa"/>
        </authorList>
    </citation>
    <scope>IDENTIFICATION</scope>
</reference>
<reference evidence="1 3" key="1">
    <citation type="journal article" date="2014" name="BMC Genomics">
        <title>Genome sequence of Anopheles sinensis provides insight into genetics basis of mosquito competence for malaria parasites.</title>
        <authorList>
            <person name="Zhou D."/>
            <person name="Zhang D."/>
            <person name="Ding G."/>
            <person name="Shi L."/>
            <person name="Hou Q."/>
            <person name="Ye Y."/>
            <person name="Xu Y."/>
            <person name="Zhou H."/>
            <person name="Xiong C."/>
            <person name="Li S."/>
            <person name="Yu J."/>
            <person name="Hong S."/>
            <person name="Yu X."/>
            <person name="Zou P."/>
            <person name="Chen C."/>
            <person name="Chang X."/>
            <person name="Wang W."/>
            <person name="Lv Y."/>
            <person name="Sun Y."/>
            <person name="Ma L."/>
            <person name="Shen B."/>
            <person name="Zhu C."/>
        </authorList>
    </citation>
    <scope>NUCLEOTIDE SEQUENCE [LARGE SCALE GENOMIC DNA]</scope>
</reference>
<sequence length="107" mass="11246">MSGGSRFPAANKAKCMAPETSLGSRSLRNKDAGELRIKGIRKFSSQGCVPVRANKARVFSSSVGGVDTLSGDALDTAFGSGRVLASCVPGYIRDVAFRSKHSQPARK</sequence>
<evidence type="ECO:0000313" key="3">
    <source>
        <dbReference type="Proteomes" id="UP000030765"/>
    </source>
</evidence>
<accession>A0A084VGQ2</accession>
<dbReference type="VEuPathDB" id="VectorBase:ASIC004352"/>
<keyword evidence="3" id="KW-1185">Reference proteome</keyword>
<evidence type="ECO:0000313" key="2">
    <source>
        <dbReference type="EnsemblMetazoa" id="ASIC004352-PA"/>
    </source>
</evidence>
<gene>
    <name evidence="1" type="ORF">ZHAS_00004352</name>
</gene>
<name>A0A084VGQ2_ANOSI</name>
<organism evidence="1">
    <name type="scientific">Anopheles sinensis</name>
    <name type="common">Mosquito</name>
    <dbReference type="NCBI Taxonomy" id="74873"/>
    <lineage>
        <taxon>Eukaryota</taxon>
        <taxon>Metazoa</taxon>
        <taxon>Ecdysozoa</taxon>
        <taxon>Arthropoda</taxon>
        <taxon>Hexapoda</taxon>
        <taxon>Insecta</taxon>
        <taxon>Pterygota</taxon>
        <taxon>Neoptera</taxon>
        <taxon>Endopterygota</taxon>
        <taxon>Diptera</taxon>
        <taxon>Nematocera</taxon>
        <taxon>Culicoidea</taxon>
        <taxon>Culicidae</taxon>
        <taxon>Anophelinae</taxon>
        <taxon>Anopheles</taxon>
    </lineage>
</organism>
<dbReference type="EMBL" id="ATLV01013047">
    <property type="status" value="NOT_ANNOTATED_CDS"/>
    <property type="molecule type" value="Genomic_DNA"/>
</dbReference>
<dbReference type="Proteomes" id="UP000030765">
    <property type="component" value="Unassembled WGS sequence"/>
</dbReference>
<dbReference type="AlphaFoldDB" id="A0A084VGQ2"/>
<dbReference type="EnsemblMetazoa" id="ASIC004352-RA">
    <property type="protein sequence ID" value="ASIC004352-PA"/>
    <property type="gene ID" value="ASIC004352"/>
</dbReference>
<dbReference type="EMBL" id="KE524836">
    <property type="protein sequence ID" value="KFB37146.1"/>
    <property type="molecule type" value="Genomic_DNA"/>
</dbReference>